<gene>
    <name evidence="2" type="ORF">IDM48_00520</name>
</gene>
<keyword evidence="1" id="KW-0472">Membrane</keyword>
<dbReference type="AlphaFoldDB" id="A0A7H2BJY6"/>
<protein>
    <submittedName>
        <fullName evidence="2">DUF2304 domain-containing protein</fullName>
    </submittedName>
</protein>
<evidence type="ECO:0000256" key="1">
    <source>
        <dbReference type="SAM" id="Phobius"/>
    </source>
</evidence>
<dbReference type="Proteomes" id="UP000516421">
    <property type="component" value="Chromosome"/>
</dbReference>
<keyword evidence="1" id="KW-1133">Transmembrane helix</keyword>
<dbReference type="Pfam" id="PF10066">
    <property type="entry name" value="DUF2304"/>
    <property type="match status" value="1"/>
</dbReference>
<keyword evidence="3" id="KW-1185">Reference proteome</keyword>
<proteinExistence type="predicted"/>
<evidence type="ECO:0000313" key="2">
    <source>
        <dbReference type="EMBL" id="QNV39982.1"/>
    </source>
</evidence>
<feature type="transmembrane region" description="Helical" evidence="1">
    <location>
        <begin position="34"/>
        <end position="52"/>
    </location>
</feature>
<dbReference type="KEGG" id="rama:IDM48_00520"/>
<organism evidence="2 3">
    <name type="scientific">Rothia amarae</name>
    <dbReference type="NCBI Taxonomy" id="169480"/>
    <lineage>
        <taxon>Bacteria</taxon>
        <taxon>Bacillati</taxon>
        <taxon>Actinomycetota</taxon>
        <taxon>Actinomycetes</taxon>
        <taxon>Micrococcales</taxon>
        <taxon>Micrococcaceae</taxon>
        <taxon>Rothia</taxon>
    </lineage>
</organism>
<feature type="transmembrane region" description="Helical" evidence="1">
    <location>
        <begin position="6"/>
        <end position="22"/>
    </location>
</feature>
<accession>A0A7H2BJY6</accession>
<dbReference type="EMBL" id="CP061538">
    <property type="protein sequence ID" value="QNV39982.1"/>
    <property type="molecule type" value="Genomic_DNA"/>
</dbReference>
<keyword evidence="1" id="KW-0812">Transmembrane</keyword>
<sequence length="126" mass="14377">MVANLFFLILTIILVVMVLVQVRNQKMKEKYAALWLIISFIIIILVIFPKLLDWLADAVGIETPVNLLFLLAIIMLIGVALHLTQALSKMGEDTRILAEKTAINDLLVEQLTNRVRQLENKEQQRP</sequence>
<dbReference type="RefSeq" id="WP_145175830.1">
    <property type="nucleotide sequence ID" value="NZ_CP061538.1"/>
</dbReference>
<feature type="transmembrane region" description="Helical" evidence="1">
    <location>
        <begin position="64"/>
        <end position="83"/>
    </location>
</feature>
<evidence type="ECO:0000313" key="3">
    <source>
        <dbReference type="Proteomes" id="UP000516421"/>
    </source>
</evidence>
<name>A0A7H2BJY6_9MICC</name>
<dbReference type="InterPro" id="IPR019277">
    <property type="entry name" value="DUF2304"/>
</dbReference>
<reference evidence="2 3" key="1">
    <citation type="submission" date="2020-09" db="EMBL/GenBank/DDBJ databases">
        <title>Investigation of environmental microbe.</title>
        <authorList>
            <person name="Ou Y."/>
            <person name="Kang Q."/>
        </authorList>
    </citation>
    <scope>NUCLEOTIDE SEQUENCE [LARGE SCALE GENOMIC DNA]</scope>
    <source>
        <strain evidence="2 3">KJZ-9</strain>
    </source>
</reference>